<dbReference type="PROSITE" id="PS50240">
    <property type="entry name" value="TRYPSIN_DOM"/>
    <property type="match status" value="1"/>
</dbReference>
<keyword evidence="5" id="KW-0378">Hydrolase</keyword>
<dbReference type="InterPro" id="IPR001254">
    <property type="entry name" value="Trypsin_dom"/>
</dbReference>
<dbReference type="InterPro" id="IPR050127">
    <property type="entry name" value="Serine_Proteases_S1"/>
</dbReference>
<evidence type="ECO:0000256" key="7">
    <source>
        <dbReference type="ARBA" id="ARBA00023157"/>
    </source>
</evidence>
<gene>
    <name evidence="12" type="ORF">EVAR_27637_1</name>
</gene>
<keyword evidence="2" id="KW-0964">Secreted</keyword>
<evidence type="ECO:0000256" key="2">
    <source>
        <dbReference type="ARBA" id="ARBA00022525"/>
    </source>
</evidence>
<evidence type="ECO:0000256" key="8">
    <source>
        <dbReference type="ARBA" id="ARBA00023240"/>
    </source>
</evidence>
<dbReference type="PROSITE" id="PS00134">
    <property type="entry name" value="TRYPSIN_HIS"/>
    <property type="match status" value="1"/>
</dbReference>
<keyword evidence="6" id="KW-0720">Serine protease</keyword>
<evidence type="ECO:0000256" key="10">
    <source>
        <dbReference type="ARBA" id="ARBA00084094"/>
    </source>
</evidence>
<dbReference type="CDD" id="cd00190">
    <property type="entry name" value="Tryp_SPc"/>
    <property type="match status" value="1"/>
</dbReference>
<organism evidence="12 13">
    <name type="scientific">Eumeta variegata</name>
    <name type="common">Bagworm moth</name>
    <name type="synonym">Eumeta japonica</name>
    <dbReference type="NCBI Taxonomy" id="151549"/>
    <lineage>
        <taxon>Eukaryota</taxon>
        <taxon>Metazoa</taxon>
        <taxon>Ecdysozoa</taxon>
        <taxon>Arthropoda</taxon>
        <taxon>Hexapoda</taxon>
        <taxon>Insecta</taxon>
        <taxon>Pterygota</taxon>
        <taxon>Neoptera</taxon>
        <taxon>Endopterygota</taxon>
        <taxon>Lepidoptera</taxon>
        <taxon>Glossata</taxon>
        <taxon>Ditrysia</taxon>
        <taxon>Tineoidea</taxon>
        <taxon>Psychidae</taxon>
        <taxon>Oiketicinae</taxon>
        <taxon>Eumeta</taxon>
    </lineage>
</organism>
<dbReference type="EMBL" id="BGZK01000256">
    <property type="protein sequence ID" value="GBP32213.1"/>
    <property type="molecule type" value="Genomic_DNA"/>
</dbReference>
<dbReference type="GO" id="GO:0004252">
    <property type="term" value="F:serine-type endopeptidase activity"/>
    <property type="evidence" value="ECO:0007669"/>
    <property type="project" value="InterPro"/>
</dbReference>
<dbReference type="GO" id="GO:0006508">
    <property type="term" value="P:proteolysis"/>
    <property type="evidence" value="ECO:0007669"/>
    <property type="project" value="UniProtKB-KW"/>
</dbReference>
<dbReference type="FunFam" id="2.40.10.10:FF:000068">
    <property type="entry name" value="transmembrane protease serine 2"/>
    <property type="match status" value="1"/>
</dbReference>
<evidence type="ECO:0000259" key="11">
    <source>
        <dbReference type="PROSITE" id="PS50240"/>
    </source>
</evidence>
<dbReference type="PANTHER" id="PTHR24264:SF65">
    <property type="entry name" value="SRCR DOMAIN-CONTAINING PROTEIN"/>
    <property type="match status" value="1"/>
</dbReference>
<accession>A0A4C1V0D5</accession>
<sequence>MQFPIKLAFSFTINKAQGQTLKYCGINLKNPASLTIALKASYNYGKFWDTFCGGSLVTLKYVLTAAHCFVTYTSHRAISSVRVVAGTIRTISSYKTYGAESWRRIRNLWIHENYDFQNVVNDVAVIEVDRAFIKSRETQPIRLHSFGMPVNTSSGVPCAISGFGLRERFKPSPLLRMACVPLIDDMECLMYYTRYLRPTNICAGDRTKDSCQDIHSTLSSLLSWILLLTIATFGHQGDSGGPLVCGGVQVGIVSFGGRCAESPGVYTRVVTYTESPVLSIDGTYCEVYTITLALMRIHPGFFQIGTVTGKGIDTAKETKRKIGGRDRRVRTGSADVVLPFVVGGLPIQFRSFVSMDMNEFFHLL</sequence>
<dbReference type="OrthoDB" id="10051896at2759"/>
<comment type="caution">
    <text evidence="12">The sequence shown here is derived from an EMBL/GenBank/DDBJ whole genome shotgun (WGS) entry which is preliminary data.</text>
</comment>
<evidence type="ECO:0000256" key="5">
    <source>
        <dbReference type="ARBA" id="ARBA00022801"/>
    </source>
</evidence>
<evidence type="ECO:0000256" key="6">
    <source>
        <dbReference type="ARBA" id="ARBA00022825"/>
    </source>
</evidence>
<keyword evidence="10" id="KW-1205">Fibrinolytic toxin</keyword>
<comment type="function">
    <text evidence="9">Fibrinolytic activity; shows preferential cleavage of Arg-Gly bonds in all three fibrinogen chains. Contact with the caterpillars causes severe bleeding, due the anticoagulant effect of the protein.</text>
</comment>
<comment type="subcellular location">
    <subcellularLocation>
        <location evidence="1">Secreted</location>
        <location evidence="1">Extracellular space</location>
    </subcellularLocation>
</comment>
<evidence type="ECO:0000256" key="1">
    <source>
        <dbReference type="ARBA" id="ARBA00004239"/>
    </source>
</evidence>
<keyword evidence="13" id="KW-1185">Reference proteome</keyword>
<dbReference type="InterPro" id="IPR001314">
    <property type="entry name" value="Peptidase_S1A"/>
</dbReference>
<dbReference type="InterPro" id="IPR043504">
    <property type="entry name" value="Peptidase_S1_PA_chymotrypsin"/>
</dbReference>
<dbReference type="GO" id="GO:0090729">
    <property type="term" value="F:toxin activity"/>
    <property type="evidence" value="ECO:0007669"/>
    <property type="project" value="UniProtKB-KW"/>
</dbReference>
<keyword evidence="3" id="KW-0800">Toxin</keyword>
<dbReference type="Pfam" id="PF00089">
    <property type="entry name" value="Trypsin"/>
    <property type="match status" value="2"/>
</dbReference>
<evidence type="ECO:0000313" key="12">
    <source>
        <dbReference type="EMBL" id="GBP32213.1"/>
    </source>
</evidence>
<dbReference type="Proteomes" id="UP000299102">
    <property type="component" value="Unassembled WGS sequence"/>
</dbReference>
<evidence type="ECO:0000256" key="3">
    <source>
        <dbReference type="ARBA" id="ARBA00022656"/>
    </source>
</evidence>
<dbReference type="SUPFAM" id="SSF50494">
    <property type="entry name" value="Trypsin-like serine proteases"/>
    <property type="match status" value="1"/>
</dbReference>
<keyword evidence="7" id="KW-1015">Disulfide bond</keyword>
<keyword evidence="4" id="KW-0645">Protease</keyword>
<dbReference type="InterPro" id="IPR009003">
    <property type="entry name" value="Peptidase_S1_PA"/>
</dbReference>
<feature type="domain" description="Peptidase S1" evidence="11">
    <location>
        <begin position="1"/>
        <end position="274"/>
    </location>
</feature>
<dbReference type="GO" id="GO:0005615">
    <property type="term" value="C:extracellular space"/>
    <property type="evidence" value="ECO:0007669"/>
    <property type="project" value="TreeGrafter"/>
</dbReference>
<dbReference type="PANTHER" id="PTHR24264">
    <property type="entry name" value="TRYPSIN-RELATED"/>
    <property type="match status" value="1"/>
</dbReference>
<dbReference type="PRINTS" id="PR00722">
    <property type="entry name" value="CHYMOTRYPSIN"/>
</dbReference>
<dbReference type="SMART" id="SM00020">
    <property type="entry name" value="Tryp_SPc"/>
    <property type="match status" value="1"/>
</dbReference>
<evidence type="ECO:0000256" key="4">
    <source>
        <dbReference type="ARBA" id="ARBA00022670"/>
    </source>
</evidence>
<proteinExistence type="predicted"/>
<evidence type="ECO:0000256" key="9">
    <source>
        <dbReference type="ARBA" id="ARBA00055534"/>
    </source>
</evidence>
<dbReference type="InterPro" id="IPR018114">
    <property type="entry name" value="TRYPSIN_HIS"/>
</dbReference>
<name>A0A4C1V0D5_EUMVA</name>
<dbReference type="Gene3D" id="2.40.10.10">
    <property type="entry name" value="Trypsin-like serine proteases"/>
    <property type="match status" value="1"/>
</dbReference>
<reference evidence="12 13" key="1">
    <citation type="journal article" date="2019" name="Commun. Biol.">
        <title>The bagworm genome reveals a unique fibroin gene that provides high tensile strength.</title>
        <authorList>
            <person name="Kono N."/>
            <person name="Nakamura H."/>
            <person name="Ohtoshi R."/>
            <person name="Tomita M."/>
            <person name="Numata K."/>
            <person name="Arakawa K."/>
        </authorList>
    </citation>
    <scope>NUCLEOTIDE SEQUENCE [LARGE SCALE GENOMIC DNA]</scope>
</reference>
<keyword evidence="8" id="KW-1199">Hemostasis impairing toxin</keyword>
<evidence type="ECO:0000313" key="13">
    <source>
        <dbReference type="Proteomes" id="UP000299102"/>
    </source>
</evidence>
<dbReference type="AlphaFoldDB" id="A0A4C1V0D5"/>
<protein>
    <submittedName>
        <fullName evidence="12">Tryptase</fullName>
    </submittedName>
</protein>
<dbReference type="STRING" id="151549.A0A4C1V0D5"/>